<protein>
    <recommendedName>
        <fullName evidence="3">Lipoprotein</fullName>
    </recommendedName>
</protein>
<evidence type="ECO:0000313" key="1">
    <source>
        <dbReference type="EMBL" id="QTR54444.1"/>
    </source>
</evidence>
<evidence type="ECO:0008006" key="3">
    <source>
        <dbReference type="Google" id="ProtNLM"/>
    </source>
</evidence>
<sequence length="302" mass="34043">MKKLSLFVFLICVLTGCFDKTFDFRNHQSLENMMSGMSLEEQRVFLDDIQLAADALGGDHNLNGYTVEEVKAEAENARAFLNKKNVELLKEIISEMESIGKESIRLHMSSHGLFSMPKEGYIAKTYSINKLKEKLLELSPTEKSQKENNISSEKKITDNISIENQLADSISFKSNTKEREKTSSDIIKIFKDSNVISQSPNGRVDYTDYYIIGSPAKLMGHDILLIEEEYMDENIGCCVNPGFGFSVKINGNISNLVSFAENNGCSFEEALTLSEKLKSLDINYNLPQGDFVYLSCRENDIQ</sequence>
<dbReference type="EMBL" id="CP072793">
    <property type="protein sequence ID" value="QTR54444.1"/>
    <property type="molecule type" value="Genomic_DNA"/>
</dbReference>
<organism evidence="1 2">
    <name type="scientific">Thiothrix unzii</name>
    <dbReference type="NCBI Taxonomy" id="111769"/>
    <lineage>
        <taxon>Bacteria</taxon>
        <taxon>Pseudomonadati</taxon>
        <taxon>Pseudomonadota</taxon>
        <taxon>Gammaproteobacteria</taxon>
        <taxon>Thiotrichales</taxon>
        <taxon>Thiotrichaceae</taxon>
        <taxon>Thiothrix</taxon>
    </lineage>
</organism>
<proteinExistence type="predicted"/>
<dbReference type="KEGG" id="tun:J9260_04940"/>
<dbReference type="AlphaFoldDB" id="A0A975FBD9"/>
<keyword evidence="2" id="KW-1185">Reference proteome</keyword>
<dbReference type="PROSITE" id="PS51257">
    <property type="entry name" value="PROKAR_LIPOPROTEIN"/>
    <property type="match status" value="1"/>
</dbReference>
<dbReference type="Proteomes" id="UP000672009">
    <property type="component" value="Chromosome"/>
</dbReference>
<name>A0A975FBD9_9GAMM</name>
<evidence type="ECO:0000313" key="2">
    <source>
        <dbReference type="Proteomes" id="UP000672009"/>
    </source>
</evidence>
<gene>
    <name evidence="1" type="ORF">J9260_04940</name>
</gene>
<dbReference type="RefSeq" id="WP_210219935.1">
    <property type="nucleotide sequence ID" value="NZ_CP072793.1"/>
</dbReference>
<accession>A0A975FBD9</accession>
<reference evidence="1" key="1">
    <citation type="submission" date="2021-04" db="EMBL/GenBank/DDBJ databases">
        <title>Genomics, taxonomy and metabolism of representatives of sulfur bacteria of the genus Thiothrix: Thiothrix fructosivorans QT, Thiothrix unzii A1T and three new species, Thiothrix subterranea sp. nov., Thiothrix litoralis sp. nov. and 'Candidatus Thiothrix anitrata' sp. nov.</title>
        <authorList>
            <person name="Ravin N.V."/>
            <person name="Smolyakov D."/>
            <person name="Rudenko T.S."/>
            <person name="Mardanov A.V."/>
            <person name="Beletsky A.V."/>
            <person name="Markov N.D."/>
            <person name="Fomenkov A.I."/>
            <person name="Roberts R.J."/>
            <person name="Karnachuk O.V."/>
            <person name="Novikov A."/>
            <person name="Grabovich M.Y."/>
        </authorList>
    </citation>
    <scope>NUCLEOTIDE SEQUENCE</scope>
    <source>
        <strain evidence="1">A1</strain>
    </source>
</reference>